<name>A0A367L4Q4_9HYPO</name>
<accession>A0A367L4Q4</accession>
<dbReference type="InterPro" id="IPR035552">
    <property type="entry name" value="Mti1_SH3"/>
</dbReference>
<evidence type="ECO:0000259" key="4">
    <source>
        <dbReference type="PROSITE" id="PS50002"/>
    </source>
</evidence>
<dbReference type="InterPro" id="IPR001452">
    <property type="entry name" value="SH3_domain"/>
</dbReference>
<feature type="compositionally biased region" description="Low complexity" evidence="3">
    <location>
        <begin position="210"/>
        <end position="223"/>
    </location>
</feature>
<dbReference type="Gene3D" id="2.30.30.40">
    <property type="entry name" value="SH3 Domains"/>
    <property type="match status" value="1"/>
</dbReference>
<feature type="compositionally biased region" description="Basic and acidic residues" evidence="3">
    <location>
        <begin position="252"/>
        <end position="275"/>
    </location>
</feature>
<feature type="compositionally biased region" description="Low complexity" evidence="3">
    <location>
        <begin position="153"/>
        <end position="189"/>
    </location>
</feature>
<feature type="compositionally biased region" description="Pro residues" evidence="3">
    <location>
        <begin position="230"/>
        <end position="245"/>
    </location>
</feature>
<feature type="compositionally biased region" description="Low complexity" evidence="3">
    <location>
        <begin position="420"/>
        <end position="435"/>
    </location>
</feature>
<reference evidence="5 6" key="1">
    <citation type="journal article" date="2015" name="BMC Genomics">
        <title>Insights from the genome of Ophiocordyceps polyrhachis-furcata to pathogenicity and host specificity in insect fungi.</title>
        <authorList>
            <person name="Wichadakul D."/>
            <person name="Kobmoo N."/>
            <person name="Ingsriswang S."/>
            <person name="Tangphatsornruang S."/>
            <person name="Chantasingh D."/>
            <person name="Luangsa-ard J.J."/>
            <person name="Eurwilaichitr L."/>
        </authorList>
    </citation>
    <scope>NUCLEOTIDE SEQUENCE [LARGE SCALE GENOMIC DNA]</scope>
    <source>
        <strain evidence="5 6">BCC 54312</strain>
    </source>
</reference>
<dbReference type="InterPro" id="IPR036028">
    <property type="entry name" value="SH3-like_dom_sf"/>
</dbReference>
<feature type="compositionally biased region" description="Basic and acidic residues" evidence="3">
    <location>
        <begin position="289"/>
        <end position="300"/>
    </location>
</feature>
<feature type="compositionally biased region" description="Basic and acidic residues" evidence="3">
    <location>
        <begin position="572"/>
        <end position="587"/>
    </location>
</feature>
<dbReference type="STRING" id="1330021.A0A367L4Q4"/>
<dbReference type="Pfam" id="PF25459">
    <property type="entry name" value="AIM3_BBC1_C"/>
    <property type="match status" value="1"/>
</dbReference>
<feature type="compositionally biased region" description="Basic and acidic residues" evidence="3">
    <location>
        <begin position="311"/>
        <end position="321"/>
    </location>
</feature>
<dbReference type="InterPro" id="IPR057402">
    <property type="entry name" value="AIM3_BBC1_C"/>
</dbReference>
<dbReference type="OrthoDB" id="207120at2759"/>
<evidence type="ECO:0000313" key="5">
    <source>
        <dbReference type="EMBL" id="RCI09400.1"/>
    </source>
</evidence>
<evidence type="ECO:0000256" key="3">
    <source>
        <dbReference type="SAM" id="MobiDB-lite"/>
    </source>
</evidence>
<dbReference type="CDD" id="cd11887">
    <property type="entry name" value="SH3_Bbc1"/>
    <property type="match status" value="1"/>
</dbReference>
<keyword evidence="1 2" id="KW-0728">SH3 domain</keyword>
<dbReference type="EMBL" id="LKCN02000015">
    <property type="protein sequence ID" value="RCI09400.1"/>
    <property type="molecule type" value="Genomic_DNA"/>
</dbReference>
<feature type="compositionally biased region" description="Acidic residues" evidence="3">
    <location>
        <begin position="404"/>
        <end position="418"/>
    </location>
</feature>
<dbReference type="Pfam" id="PF00018">
    <property type="entry name" value="SH3_1"/>
    <property type="match status" value="1"/>
</dbReference>
<feature type="region of interest" description="Disordered" evidence="3">
    <location>
        <begin position="59"/>
        <end position="899"/>
    </location>
</feature>
<feature type="compositionally biased region" description="Low complexity" evidence="3">
    <location>
        <begin position="554"/>
        <end position="571"/>
    </location>
</feature>
<dbReference type="PANTHER" id="PTHR46026:SF1">
    <property type="entry name" value="RHO-TYPE GUANINE NUCLEOTIDE EXCHANGE FACTOR, ISOFORM F"/>
    <property type="match status" value="1"/>
</dbReference>
<organism evidence="5 6">
    <name type="scientific">Ophiocordyceps polyrhachis-furcata BCC 54312</name>
    <dbReference type="NCBI Taxonomy" id="1330021"/>
    <lineage>
        <taxon>Eukaryota</taxon>
        <taxon>Fungi</taxon>
        <taxon>Dikarya</taxon>
        <taxon>Ascomycota</taxon>
        <taxon>Pezizomycotina</taxon>
        <taxon>Sordariomycetes</taxon>
        <taxon>Hypocreomycetidae</taxon>
        <taxon>Hypocreales</taxon>
        <taxon>Ophiocordycipitaceae</taxon>
        <taxon>Ophiocordyceps</taxon>
    </lineage>
</organism>
<gene>
    <name evidence="5" type="ORF">L249_3643</name>
</gene>
<feature type="compositionally biased region" description="Acidic residues" evidence="3">
    <location>
        <begin position="588"/>
        <end position="604"/>
    </location>
</feature>
<protein>
    <recommendedName>
        <fullName evidence="4">SH3 domain-containing protein</fullName>
    </recommendedName>
</protein>
<feature type="compositionally biased region" description="Low complexity" evidence="3">
    <location>
        <begin position="684"/>
        <end position="697"/>
    </location>
</feature>
<feature type="compositionally biased region" description="Low complexity" evidence="3">
    <location>
        <begin position="86"/>
        <end position="96"/>
    </location>
</feature>
<feature type="compositionally biased region" description="Pro residues" evidence="3">
    <location>
        <begin position="704"/>
        <end position="728"/>
    </location>
</feature>
<dbReference type="SMART" id="SM00326">
    <property type="entry name" value="SH3"/>
    <property type="match status" value="1"/>
</dbReference>
<feature type="compositionally biased region" description="Basic and acidic residues" evidence="3">
    <location>
        <begin position="382"/>
        <end position="394"/>
    </location>
</feature>
<evidence type="ECO:0000313" key="6">
    <source>
        <dbReference type="Proteomes" id="UP000253664"/>
    </source>
</evidence>
<dbReference type="SUPFAM" id="SSF50044">
    <property type="entry name" value="SH3-domain"/>
    <property type="match status" value="1"/>
</dbReference>
<feature type="compositionally biased region" description="Gly residues" evidence="3">
    <location>
        <begin position="535"/>
        <end position="546"/>
    </location>
</feature>
<feature type="compositionally biased region" description="Basic and acidic residues" evidence="3">
    <location>
        <begin position="814"/>
        <end position="823"/>
    </location>
</feature>
<comment type="caution">
    <text evidence="5">The sequence shown here is derived from an EMBL/GenBank/DDBJ whole genome shotgun (WGS) entry which is preliminary data.</text>
</comment>
<evidence type="ECO:0000256" key="2">
    <source>
        <dbReference type="PROSITE-ProRule" id="PRU00192"/>
    </source>
</evidence>
<feature type="compositionally biased region" description="Basic and acidic residues" evidence="3">
    <location>
        <begin position="767"/>
        <end position="785"/>
    </location>
</feature>
<dbReference type="PANTHER" id="PTHR46026">
    <property type="entry name" value="RHO-TYPE GUANINE NUCLEOTIDE EXCHANGE FACTOR, ISOFORM F"/>
    <property type="match status" value="1"/>
</dbReference>
<feature type="compositionally biased region" description="Acidic residues" evidence="3">
    <location>
        <begin position="440"/>
        <end position="462"/>
    </location>
</feature>
<feature type="compositionally biased region" description="Basic and acidic residues" evidence="3">
    <location>
        <begin position="463"/>
        <end position="473"/>
    </location>
</feature>
<dbReference type="PROSITE" id="PS50002">
    <property type="entry name" value="SH3"/>
    <property type="match status" value="1"/>
</dbReference>
<dbReference type="Proteomes" id="UP000253664">
    <property type="component" value="Unassembled WGS sequence"/>
</dbReference>
<evidence type="ECO:0000256" key="1">
    <source>
        <dbReference type="ARBA" id="ARBA00022443"/>
    </source>
</evidence>
<sequence>MVAPFRVKAVYEYSSPHEDDLNFPIGQIITVTEEEDDDWYGGEYVDGAGAKHEGIFPRNFVEKYEPTAPPRPVRARPKKDSEAASQQQQQQQQQQQYSPEDAAFSPTAGPSQAAAQAEPPVLPKQESPEAVETVEPASTRSPVESPTAREAPPKASDPAAGPASPAIPSSPAPKAKPAAPAPSAEKPSSNSFKDRIAAFNKPAAPPVAPFKPSGLSGASGSAGFIKKPFVAPPPSRNAYVPPPRDTPSAPIYKREEDAESKERVPASPEQADKPRAVATGSSQDGGDEEQPKPTSLKERIALLQKQQMDQAQRHADAAAKKEKPKKPPKKRAEQDITTGDAAADVPPPAVTSPRELDEAGTRTSTDEAAPARVPPTPRRKSSKEPAAEPVHDGNDADMSGAGDTTEDHDDSTEREDSDGASLRAARRPSTAATPPGKNEDDSEDEPEGEGEEAEEEEEEEVDPEVKRKEELRARMAKMSGGMGFHGMFGAPMPPSAASGLKKKASRPETTSAGDEATSPVSRAAPPIPTLMALPGMGGGGGGGGGAKASEETASPRVASAPSVPARAVEAAPKVDKSKDAEKGKDNKEEEEVKEEEEEEEEEEEAKTPAALPDPKSNRRGTGGRSAPPPPVQLEGRSARDIKSATEGSESDDELSGAGTAARSPPAATVQSPAQPTRSPPMSPPAAGYSPASPPGASQKRMSRAPPPVPGSAPTLPPASTRPPPPPLPATMDGSAMPPRPAVAGDEENEENTEYEGDYDTDIASSVPHKDALKSHARDSSVDEKAPLSPTTDARSAPRGVPPPIPSQPPPPQEGSKRRSMEAVREDDDGPSQTSPSSGRHPYLPAAKMEDVMRGGPAAPPPDRKLPSLPGSSGVGGRGVGRPSMDASRPSIGGRASVDMNRNTSTEGFIASDLDLSAHSGWWRQPMAVPPALQGRRDVLYESDESATTNQGSKTVVTRAIYVLFQDYSQTVVTARFDPYRAADGVELEQNHEGPPRPLRQDQMEEFHERYGVKLLAAAAAAKDTVVGDGTAQGLITELLRPHRGALAPVGTRSYGALVYANMANASTQQHDVIRPGDIMSTRNARFQGKHGPMHAKYSMDVGKPDHVAVVAEWDGTKKKVKAWEQGRESKKVKLESFRLDDLRSGEVKIWRVVPRSWVGWSG</sequence>
<feature type="compositionally biased region" description="Pro residues" evidence="3">
    <location>
        <begin position="799"/>
        <end position="812"/>
    </location>
</feature>
<feature type="compositionally biased region" description="Acidic residues" evidence="3">
    <location>
        <begin position="744"/>
        <end position="760"/>
    </location>
</feature>
<keyword evidence="6" id="KW-1185">Reference proteome</keyword>
<feature type="domain" description="SH3" evidence="4">
    <location>
        <begin position="2"/>
        <end position="66"/>
    </location>
</feature>
<dbReference type="AlphaFoldDB" id="A0A367L4Q4"/>
<proteinExistence type="predicted"/>